<evidence type="ECO:0000313" key="3">
    <source>
        <dbReference type="Proteomes" id="UP000305948"/>
    </source>
</evidence>
<name>A0A5C3N771_9AGAM</name>
<feature type="compositionally biased region" description="Acidic residues" evidence="1">
    <location>
        <begin position="391"/>
        <end position="406"/>
    </location>
</feature>
<feature type="compositionally biased region" description="Polar residues" evidence="1">
    <location>
        <begin position="329"/>
        <end position="345"/>
    </location>
</feature>
<proteinExistence type="predicted"/>
<sequence>MHSSDMSQTSHGAIYRRDTRLATRCPLIRHSIMAPPPTDQILRDLCSKPETLEKARSIMRRAKAKTGPGSGYEMGHAAIGLSAICAYLASLELDNGDVNETMAQITSCLAPRTFAQCLNTVRTALASSSSDTRSKVKYEDLIAIHKVLKGDLVAGWMDEAEETLLKSGEVRVKTRADETLVKCAVFYWTVQLLSLARIKPDHLTKPYSIEPDDFHDVVEVLNDVCLVVSDRIRVEVDRLKASARQVKTKQAAVPAATPSQMLATSKLLAKAATPSKPSLKRSLPTPSITEPESVSPSKRRVAFVPKADGGDALPQTPAKRRRVAMASAPISSVSEASTRAPSSSVPADDEVATPTVVPLPVASTSSVATPRRGTRRSVNEPEAPASQVLEEQQEPSDDENEEDREDEGLSRSKHFRTPFIDRGQWFSRDPKIERECKMAETYKQKMVAVHGHPLARLRPAFDWKTATPAAISS</sequence>
<organism evidence="2 3">
    <name type="scientific">Heliocybe sulcata</name>
    <dbReference type="NCBI Taxonomy" id="5364"/>
    <lineage>
        <taxon>Eukaryota</taxon>
        <taxon>Fungi</taxon>
        <taxon>Dikarya</taxon>
        <taxon>Basidiomycota</taxon>
        <taxon>Agaricomycotina</taxon>
        <taxon>Agaricomycetes</taxon>
        <taxon>Gloeophyllales</taxon>
        <taxon>Gloeophyllaceae</taxon>
        <taxon>Heliocybe</taxon>
    </lineage>
</organism>
<evidence type="ECO:0008006" key="4">
    <source>
        <dbReference type="Google" id="ProtNLM"/>
    </source>
</evidence>
<dbReference type="OrthoDB" id="3358956at2759"/>
<protein>
    <recommendedName>
        <fullName evidence="4">Origin recognition complex subunit 6</fullName>
    </recommendedName>
</protein>
<dbReference type="AlphaFoldDB" id="A0A5C3N771"/>
<gene>
    <name evidence="2" type="ORF">OE88DRAFT_1387065</name>
</gene>
<evidence type="ECO:0000313" key="2">
    <source>
        <dbReference type="EMBL" id="TFK52316.1"/>
    </source>
</evidence>
<accession>A0A5C3N771</accession>
<feature type="compositionally biased region" description="Polar residues" evidence="1">
    <location>
        <begin position="284"/>
        <end position="296"/>
    </location>
</feature>
<feature type="region of interest" description="Disordered" evidence="1">
    <location>
        <begin position="272"/>
        <end position="415"/>
    </location>
</feature>
<dbReference type="EMBL" id="ML213509">
    <property type="protein sequence ID" value="TFK52316.1"/>
    <property type="molecule type" value="Genomic_DNA"/>
</dbReference>
<evidence type="ECO:0000256" key="1">
    <source>
        <dbReference type="SAM" id="MobiDB-lite"/>
    </source>
</evidence>
<keyword evidence="3" id="KW-1185">Reference proteome</keyword>
<dbReference type="Proteomes" id="UP000305948">
    <property type="component" value="Unassembled WGS sequence"/>
</dbReference>
<feature type="compositionally biased region" description="Low complexity" evidence="1">
    <location>
        <begin position="352"/>
        <end position="368"/>
    </location>
</feature>
<reference evidence="2 3" key="1">
    <citation type="journal article" date="2019" name="Nat. Ecol. Evol.">
        <title>Megaphylogeny resolves global patterns of mushroom evolution.</title>
        <authorList>
            <person name="Varga T."/>
            <person name="Krizsan K."/>
            <person name="Foldi C."/>
            <person name="Dima B."/>
            <person name="Sanchez-Garcia M."/>
            <person name="Sanchez-Ramirez S."/>
            <person name="Szollosi G.J."/>
            <person name="Szarkandi J.G."/>
            <person name="Papp V."/>
            <person name="Albert L."/>
            <person name="Andreopoulos W."/>
            <person name="Angelini C."/>
            <person name="Antonin V."/>
            <person name="Barry K.W."/>
            <person name="Bougher N.L."/>
            <person name="Buchanan P."/>
            <person name="Buyck B."/>
            <person name="Bense V."/>
            <person name="Catcheside P."/>
            <person name="Chovatia M."/>
            <person name="Cooper J."/>
            <person name="Damon W."/>
            <person name="Desjardin D."/>
            <person name="Finy P."/>
            <person name="Geml J."/>
            <person name="Haridas S."/>
            <person name="Hughes K."/>
            <person name="Justo A."/>
            <person name="Karasinski D."/>
            <person name="Kautmanova I."/>
            <person name="Kiss B."/>
            <person name="Kocsube S."/>
            <person name="Kotiranta H."/>
            <person name="LaButti K.M."/>
            <person name="Lechner B.E."/>
            <person name="Liimatainen K."/>
            <person name="Lipzen A."/>
            <person name="Lukacs Z."/>
            <person name="Mihaltcheva S."/>
            <person name="Morgado L.N."/>
            <person name="Niskanen T."/>
            <person name="Noordeloos M.E."/>
            <person name="Ohm R.A."/>
            <person name="Ortiz-Santana B."/>
            <person name="Ovrebo C."/>
            <person name="Racz N."/>
            <person name="Riley R."/>
            <person name="Savchenko A."/>
            <person name="Shiryaev A."/>
            <person name="Soop K."/>
            <person name="Spirin V."/>
            <person name="Szebenyi C."/>
            <person name="Tomsovsky M."/>
            <person name="Tulloss R.E."/>
            <person name="Uehling J."/>
            <person name="Grigoriev I.V."/>
            <person name="Vagvolgyi C."/>
            <person name="Papp T."/>
            <person name="Martin F.M."/>
            <person name="Miettinen O."/>
            <person name="Hibbett D.S."/>
            <person name="Nagy L.G."/>
        </authorList>
    </citation>
    <scope>NUCLEOTIDE SEQUENCE [LARGE SCALE GENOMIC DNA]</scope>
    <source>
        <strain evidence="2 3">OMC1185</strain>
    </source>
</reference>
<dbReference type="STRING" id="5364.A0A5C3N771"/>